<comment type="cofactor">
    <cofactor evidence="1">
        <name>Mg(2+)</name>
        <dbReference type="ChEBI" id="CHEBI:18420"/>
    </cofactor>
</comment>
<dbReference type="FunFam" id="2.170.190.11:FF:000001">
    <property type="entry name" value="Molybdopterin molybdenumtransferase"/>
    <property type="match status" value="1"/>
</dbReference>
<gene>
    <name evidence="11" type="ORF">MNBD_ALPHA08-1094</name>
</gene>
<organism evidence="11">
    <name type="scientific">hydrothermal vent metagenome</name>
    <dbReference type="NCBI Taxonomy" id="652676"/>
    <lineage>
        <taxon>unclassified sequences</taxon>
        <taxon>metagenomes</taxon>
        <taxon>ecological metagenomes</taxon>
    </lineage>
</organism>
<dbReference type="InterPro" id="IPR036688">
    <property type="entry name" value="MoeA_C_domain_IV_sf"/>
</dbReference>
<dbReference type="InterPro" id="IPR036425">
    <property type="entry name" value="MoaB/Mog-like_dom_sf"/>
</dbReference>
<protein>
    <recommendedName>
        <fullName evidence="3">molybdopterin molybdotransferase</fullName>
        <ecNumber evidence="3">2.10.1.1</ecNumber>
    </recommendedName>
</protein>
<dbReference type="SUPFAM" id="SSF53218">
    <property type="entry name" value="Molybdenum cofactor biosynthesis proteins"/>
    <property type="match status" value="1"/>
</dbReference>
<dbReference type="SMART" id="SM00852">
    <property type="entry name" value="MoCF_biosynth"/>
    <property type="match status" value="1"/>
</dbReference>
<dbReference type="NCBIfam" id="NF045515">
    <property type="entry name" value="Glp_gephyrin"/>
    <property type="match status" value="1"/>
</dbReference>
<evidence type="ECO:0000256" key="8">
    <source>
        <dbReference type="ARBA" id="ARBA00023150"/>
    </source>
</evidence>
<dbReference type="GO" id="GO:0006777">
    <property type="term" value="P:Mo-molybdopterin cofactor biosynthetic process"/>
    <property type="evidence" value="ECO:0007669"/>
    <property type="project" value="UniProtKB-KW"/>
</dbReference>
<dbReference type="AlphaFoldDB" id="A0A3B0T273"/>
<keyword evidence="4" id="KW-0500">Molybdenum</keyword>
<dbReference type="GO" id="GO:0046872">
    <property type="term" value="F:metal ion binding"/>
    <property type="evidence" value="ECO:0007669"/>
    <property type="project" value="UniProtKB-KW"/>
</dbReference>
<keyword evidence="7" id="KW-0460">Magnesium</keyword>
<keyword evidence="6" id="KW-0479">Metal-binding</keyword>
<comment type="pathway">
    <text evidence="2">Cofactor biosynthesis; molybdopterin biosynthesis.</text>
</comment>
<dbReference type="UniPathway" id="UPA00344"/>
<dbReference type="PANTHER" id="PTHR10192">
    <property type="entry name" value="MOLYBDOPTERIN BIOSYNTHESIS PROTEIN"/>
    <property type="match status" value="1"/>
</dbReference>
<dbReference type="InterPro" id="IPR001453">
    <property type="entry name" value="MoaB/Mog_dom"/>
</dbReference>
<sequence length="405" mass="42885">MTLLPVEQAKLKILKSVRTTGAENVAVRDGANRVLAKDLKAKRNQPPFAASAMDGYAVKAGDIVKVPAKLSVIGEAPAGRQFAGSLKTGQAVRIFTGAPVPRGADTVIMQENTSHQDSAREGDLVIIKQTAAKANFIRPAGLDFKKGEVVLRADTVLNARNIGLCAAMNYAKVPVRKRPTVAILATGDELVEPGGKLGADQIVSSNSVALAAAVSAFGGKPIDLGIAGDNLKDIERAIQKAATADILITIGGASVGDHDLIGPAFANMGIKRNFWKIAMRPGKPLIFATRGKQRILGLPGNPVSSLVCARIFLKPLIEEMLGLEGADETGQARLTTPLPTNDLRQDYIRAKLSRNDRGQLLVTPFSMQDSSMQKTLALSDALIVRPPHAKGVKPGCIVSYLPIKF</sequence>
<evidence type="ECO:0000259" key="10">
    <source>
        <dbReference type="SMART" id="SM00852"/>
    </source>
</evidence>
<keyword evidence="5 11" id="KW-0808">Transferase</keyword>
<dbReference type="CDD" id="cd00887">
    <property type="entry name" value="MoeA"/>
    <property type="match status" value="1"/>
</dbReference>
<proteinExistence type="predicted"/>
<evidence type="ECO:0000256" key="6">
    <source>
        <dbReference type="ARBA" id="ARBA00022723"/>
    </source>
</evidence>
<comment type="catalytic activity">
    <reaction evidence="9">
        <text>adenylyl-molybdopterin + molybdate = Mo-molybdopterin + AMP + H(+)</text>
        <dbReference type="Rhea" id="RHEA:35047"/>
        <dbReference type="ChEBI" id="CHEBI:15378"/>
        <dbReference type="ChEBI" id="CHEBI:36264"/>
        <dbReference type="ChEBI" id="CHEBI:62727"/>
        <dbReference type="ChEBI" id="CHEBI:71302"/>
        <dbReference type="ChEBI" id="CHEBI:456215"/>
        <dbReference type="EC" id="2.10.1.1"/>
    </reaction>
</comment>
<accession>A0A3B0T273</accession>
<dbReference type="PANTHER" id="PTHR10192:SF5">
    <property type="entry name" value="GEPHYRIN"/>
    <property type="match status" value="1"/>
</dbReference>
<evidence type="ECO:0000256" key="9">
    <source>
        <dbReference type="ARBA" id="ARBA00047317"/>
    </source>
</evidence>
<dbReference type="SUPFAM" id="SSF63882">
    <property type="entry name" value="MoeA N-terminal region -like"/>
    <property type="match status" value="1"/>
</dbReference>
<dbReference type="InterPro" id="IPR036135">
    <property type="entry name" value="MoeA_linker/N_sf"/>
</dbReference>
<evidence type="ECO:0000313" key="11">
    <source>
        <dbReference type="EMBL" id="VAW01056.1"/>
    </source>
</evidence>
<dbReference type="Gene3D" id="2.170.190.11">
    <property type="entry name" value="Molybdopterin biosynthesis moea protein, domain 3"/>
    <property type="match status" value="1"/>
</dbReference>
<dbReference type="NCBIfam" id="TIGR00177">
    <property type="entry name" value="molyb_syn"/>
    <property type="match status" value="1"/>
</dbReference>
<dbReference type="Pfam" id="PF03453">
    <property type="entry name" value="MoeA_N"/>
    <property type="match status" value="1"/>
</dbReference>
<dbReference type="Gene3D" id="3.40.980.10">
    <property type="entry name" value="MoaB/Mog-like domain"/>
    <property type="match status" value="1"/>
</dbReference>
<evidence type="ECO:0000256" key="7">
    <source>
        <dbReference type="ARBA" id="ARBA00022842"/>
    </source>
</evidence>
<dbReference type="InterPro" id="IPR005110">
    <property type="entry name" value="MoeA_linker/N"/>
</dbReference>
<feature type="domain" description="MoaB/Mog" evidence="10">
    <location>
        <begin position="182"/>
        <end position="319"/>
    </location>
</feature>
<evidence type="ECO:0000256" key="1">
    <source>
        <dbReference type="ARBA" id="ARBA00001946"/>
    </source>
</evidence>
<dbReference type="Gene3D" id="3.90.105.10">
    <property type="entry name" value="Molybdopterin biosynthesis moea protein, domain 2"/>
    <property type="match status" value="1"/>
</dbReference>
<dbReference type="Gene3D" id="2.40.340.10">
    <property type="entry name" value="MoeA, C-terminal, domain IV"/>
    <property type="match status" value="1"/>
</dbReference>
<dbReference type="InterPro" id="IPR005111">
    <property type="entry name" value="MoeA_C_domain_IV"/>
</dbReference>
<dbReference type="GO" id="GO:0061599">
    <property type="term" value="F:molybdopterin molybdotransferase activity"/>
    <property type="evidence" value="ECO:0007669"/>
    <property type="project" value="UniProtKB-EC"/>
</dbReference>
<dbReference type="SUPFAM" id="SSF63867">
    <property type="entry name" value="MoeA C-terminal domain-like"/>
    <property type="match status" value="1"/>
</dbReference>
<dbReference type="FunFam" id="3.40.980.10:FF:000004">
    <property type="entry name" value="Molybdopterin molybdenumtransferase"/>
    <property type="match status" value="1"/>
</dbReference>
<dbReference type="GO" id="GO:0005829">
    <property type="term" value="C:cytosol"/>
    <property type="evidence" value="ECO:0007669"/>
    <property type="project" value="TreeGrafter"/>
</dbReference>
<dbReference type="Pfam" id="PF03454">
    <property type="entry name" value="MoeA_C"/>
    <property type="match status" value="1"/>
</dbReference>
<evidence type="ECO:0000256" key="4">
    <source>
        <dbReference type="ARBA" id="ARBA00022505"/>
    </source>
</evidence>
<evidence type="ECO:0000256" key="3">
    <source>
        <dbReference type="ARBA" id="ARBA00013269"/>
    </source>
</evidence>
<evidence type="ECO:0000256" key="2">
    <source>
        <dbReference type="ARBA" id="ARBA00005046"/>
    </source>
</evidence>
<evidence type="ECO:0000256" key="5">
    <source>
        <dbReference type="ARBA" id="ARBA00022679"/>
    </source>
</evidence>
<dbReference type="Pfam" id="PF00994">
    <property type="entry name" value="MoCF_biosynth"/>
    <property type="match status" value="1"/>
</dbReference>
<dbReference type="EC" id="2.10.1.1" evidence="3"/>
<dbReference type="EMBL" id="UOEC01000182">
    <property type="protein sequence ID" value="VAW01056.1"/>
    <property type="molecule type" value="Genomic_DNA"/>
</dbReference>
<name>A0A3B0T273_9ZZZZ</name>
<reference evidence="11" key="1">
    <citation type="submission" date="2018-06" db="EMBL/GenBank/DDBJ databases">
        <authorList>
            <person name="Zhirakovskaya E."/>
        </authorList>
    </citation>
    <scope>NUCLEOTIDE SEQUENCE</scope>
</reference>
<keyword evidence="8" id="KW-0501">Molybdenum cofactor biosynthesis</keyword>
<dbReference type="InterPro" id="IPR038987">
    <property type="entry name" value="MoeA-like"/>
</dbReference>